<proteinExistence type="predicted"/>
<evidence type="ECO:0000259" key="1">
    <source>
        <dbReference type="Pfam" id="PF17989"/>
    </source>
</evidence>
<accession>A0A9D2MNB8</accession>
<name>A0A9D2MNB8_9FIRM</name>
<feature type="domain" description="Actin-like protein N-terminal" evidence="1">
    <location>
        <begin position="49"/>
        <end position="136"/>
    </location>
</feature>
<feature type="domain" description="Actin homologue MreB-like C-terminal" evidence="2">
    <location>
        <begin position="154"/>
        <end position="269"/>
    </location>
</feature>
<dbReference type="InterPro" id="IPR040607">
    <property type="entry name" value="ALP_N"/>
</dbReference>
<evidence type="ECO:0000259" key="2">
    <source>
        <dbReference type="Pfam" id="PF21522"/>
    </source>
</evidence>
<reference evidence="3" key="1">
    <citation type="journal article" date="2021" name="PeerJ">
        <title>Extensive microbial diversity within the chicken gut microbiome revealed by metagenomics and culture.</title>
        <authorList>
            <person name="Gilroy R."/>
            <person name="Ravi A."/>
            <person name="Getino M."/>
            <person name="Pursley I."/>
            <person name="Horton D.L."/>
            <person name="Alikhan N.F."/>
            <person name="Baker D."/>
            <person name="Gharbi K."/>
            <person name="Hall N."/>
            <person name="Watson M."/>
            <person name="Adriaenssens E.M."/>
            <person name="Foster-Nyarko E."/>
            <person name="Jarju S."/>
            <person name="Secka A."/>
            <person name="Antonio M."/>
            <person name="Oren A."/>
            <person name="Chaudhuri R.R."/>
            <person name="La Ragione R."/>
            <person name="Hildebrand F."/>
            <person name="Pallen M.J."/>
        </authorList>
    </citation>
    <scope>NUCLEOTIDE SEQUENCE</scope>
    <source>
        <strain evidence="3">CHK192-8294</strain>
    </source>
</reference>
<dbReference type="Proteomes" id="UP000823921">
    <property type="component" value="Unassembled WGS sequence"/>
</dbReference>
<dbReference type="Gene3D" id="3.30.420.40">
    <property type="match status" value="2"/>
</dbReference>
<dbReference type="InterPro" id="IPR049067">
    <property type="entry name" value="MreB-like_C"/>
</dbReference>
<dbReference type="CDD" id="cd10227">
    <property type="entry name" value="ASKHA_NBD_ParM-like"/>
    <property type="match status" value="1"/>
</dbReference>
<dbReference type="SUPFAM" id="SSF53067">
    <property type="entry name" value="Actin-like ATPase domain"/>
    <property type="match status" value="2"/>
</dbReference>
<evidence type="ECO:0000313" key="3">
    <source>
        <dbReference type="EMBL" id="HJB80866.1"/>
    </source>
</evidence>
<dbReference type="AlphaFoldDB" id="A0A9D2MNB8"/>
<gene>
    <name evidence="3" type="ORF">H9712_07760</name>
</gene>
<evidence type="ECO:0000313" key="4">
    <source>
        <dbReference type="Proteomes" id="UP000823921"/>
    </source>
</evidence>
<organism evidence="3 4">
    <name type="scientific">Candidatus Flavonifractor intestinigallinarum</name>
    <dbReference type="NCBI Taxonomy" id="2838586"/>
    <lineage>
        <taxon>Bacteria</taxon>
        <taxon>Bacillati</taxon>
        <taxon>Bacillota</taxon>
        <taxon>Clostridia</taxon>
        <taxon>Eubacteriales</taxon>
        <taxon>Oscillospiraceae</taxon>
        <taxon>Flavonifractor</taxon>
    </lineage>
</organism>
<dbReference type="InterPro" id="IPR043129">
    <property type="entry name" value="ATPase_NBD"/>
</dbReference>
<protein>
    <submittedName>
        <fullName evidence="3">ParM/StbA family protein</fullName>
    </submittedName>
</protein>
<reference evidence="3" key="2">
    <citation type="submission" date="2021-04" db="EMBL/GenBank/DDBJ databases">
        <authorList>
            <person name="Gilroy R."/>
        </authorList>
    </citation>
    <scope>NUCLEOTIDE SEQUENCE</scope>
    <source>
        <strain evidence="3">CHK192-8294</strain>
    </source>
</reference>
<dbReference type="Pfam" id="PF21522">
    <property type="entry name" value="MreB-like_C"/>
    <property type="match status" value="1"/>
</dbReference>
<sequence length="314" mass="35044">MLFSVDHGNSAMKTPNFVFPSGLADYPIRPPVDTDVLEYGGKYWTLSGQRISYMRDKTKDDRYFVLTLFAIAKELQRQDAISPMVETDLAVGLPPEHYALRTRFAEYFKRGTVNFVFNGTPVCLVIRHVMVYPQAYAAVVPQASRLKEIPRAFIVDIGGFTTDVMLLRNAAPDLQFCRSLEMGVIPMSNDIIGRVSALYDMKIEDDHIADVIQGRATILPQEVREMIFTTVRSYACGILDKLRELQVDLRANPAIFIGGGSILFRTFIEESPLVAQADFVPDPKANAIGYGLLATAQLRRMTPQAYGGEFIAEG</sequence>
<dbReference type="EMBL" id="DWXO01000076">
    <property type="protein sequence ID" value="HJB80866.1"/>
    <property type="molecule type" value="Genomic_DNA"/>
</dbReference>
<dbReference type="Pfam" id="PF17989">
    <property type="entry name" value="ALP_N"/>
    <property type="match status" value="1"/>
</dbReference>
<comment type="caution">
    <text evidence="3">The sequence shown here is derived from an EMBL/GenBank/DDBJ whole genome shotgun (WGS) entry which is preliminary data.</text>
</comment>